<protein>
    <recommendedName>
        <fullName evidence="1">ZU5 domain-containing protein</fullName>
    </recommendedName>
</protein>
<keyword evidence="3" id="KW-1185">Reference proteome</keyword>
<evidence type="ECO:0000313" key="2">
    <source>
        <dbReference type="EMBL" id="KAJ7315651.1"/>
    </source>
</evidence>
<dbReference type="InterPro" id="IPR000906">
    <property type="entry name" value="ZU5_dom"/>
</dbReference>
<dbReference type="OrthoDB" id="10594997at2759"/>
<evidence type="ECO:0000259" key="1">
    <source>
        <dbReference type="Pfam" id="PF00791"/>
    </source>
</evidence>
<feature type="non-terminal residue" evidence="2">
    <location>
        <position position="1"/>
    </location>
</feature>
<organism evidence="2 3">
    <name type="scientific">Desmophyllum pertusum</name>
    <dbReference type="NCBI Taxonomy" id="174260"/>
    <lineage>
        <taxon>Eukaryota</taxon>
        <taxon>Metazoa</taxon>
        <taxon>Cnidaria</taxon>
        <taxon>Anthozoa</taxon>
        <taxon>Hexacorallia</taxon>
        <taxon>Scleractinia</taxon>
        <taxon>Caryophylliina</taxon>
        <taxon>Caryophylliidae</taxon>
        <taxon>Desmophyllum</taxon>
    </lineage>
</organism>
<feature type="domain" description="ZU5" evidence="1">
    <location>
        <begin position="36"/>
        <end position="113"/>
    </location>
</feature>
<comment type="caution">
    <text evidence="2">The sequence shown here is derived from an EMBL/GenBank/DDBJ whole genome shotgun (WGS) entry which is preliminary data.</text>
</comment>
<sequence>GEQRNTEYSQTGTLKDEGVLPEKVKESQLYTTTNSASGIITSQGGIVKAEGVQLVCPPKAVDNPVSIKITLEDPVKYYDLIVQRGLENDVMFGGPIINLQPNGHLFKKPVTLTTKIKIEEGNLKCEDVLVLHGTEAKDGKIFWRDITQNAIINVIKKEVSVEVERFSLIANLLTMARILTKKSYRV</sequence>
<dbReference type="Proteomes" id="UP001163046">
    <property type="component" value="Unassembled WGS sequence"/>
</dbReference>
<dbReference type="Pfam" id="PF00791">
    <property type="entry name" value="ZU5"/>
    <property type="match status" value="1"/>
</dbReference>
<name>A0A9W9Y6Y3_9CNID</name>
<dbReference type="AlphaFoldDB" id="A0A9W9Y6Y3"/>
<dbReference type="EMBL" id="MU827874">
    <property type="protein sequence ID" value="KAJ7315651.1"/>
    <property type="molecule type" value="Genomic_DNA"/>
</dbReference>
<proteinExistence type="predicted"/>
<accession>A0A9W9Y6Y3</accession>
<dbReference type="Gene3D" id="2.60.220.30">
    <property type="match status" value="1"/>
</dbReference>
<gene>
    <name evidence="2" type="ORF">OS493_038442</name>
</gene>
<reference evidence="2" key="1">
    <citation type="submission" date="2023-01" db="EMBL/GenBank/DDBJ databases">
        <title>Genome assembly of the deep-sea coral Lophelia pertusa.</title>
        <authorList>
            <person name="Herrera S."/>
            <person name="Cordes E."/>
        </authorList>
    </citation>
    <scope>NUCLEOTIDE SEQUENCE</scope>
    <source>
        <strain evidence="2">USNM1676648</strain>
        <tissue evidence="2">Polyp</tissue>
    </source>
</reference>
<evidence type="ECO:0000313" key="3">
    <source>
        <dbReference type="Proteomes" id="UP001163046"/>
    </source>
</evidence>